<evidence type="ECO:0000313" key="4">
    <source>
        <dbReference type="Proteomes" id="UP000190274"/>
    </source>
</evidence>
<dbReference type="InterPro" id="IPR031906">
    <property type="entry name" value="RTT107_BRCT_6"/>
</dbReference>
<dbReference type="InterPro" id="IPR036420">
    <property type="entry name" value="BRCT_dom_sf"/>
</dbReference>
<dbReference type="Pfam" id="PF16770">
    <property type="entry name" value="RTT107_BRCT_5"/>
    <property type="match status" value="1"/>
</dbReference>
<gene>
    <name evidence="3" type="ORF">LADA_0H19460G</name>
</gene>
<feature type="region of interest" description="Disordered" evidence="1">
    <location>
        <begin position="598"/>
        <end position="621"/>
    </location>
</feature>
<dbReference type="InterPro" id="IPR053036">
    <property type="entry name" value="CellCycle_DNARepair_Reg"/>
</dbReference>
<dbReference type="PROSITE" id="PS50172">
    <property type="entry name" value="BRCT"/>
    <property type="match status" value="3"/>
</dbReference>
<dbReference type="AlphaFoldDB" id="A0A1G4K6A8"/>
<proteinExistence type="predicted"/>
<dbReference type="SMART" id="SM00292">
    <property type="entry name" value="BRCT"/>
    <property type="match status" value="4"/>
</dbReference>
<feature type="region of interest" description="Disordered" evidence="1">
    <location>
        <begin position="536"/>
        <end position="555"/>
    </location>
</feature>
<dbReference type="GO" id="GO:0005634">
    <property type="term" value="C:nucleus"/>
    <property type="evidence" value="ECO:0007669"/>
    <property type="project" value="TreeGrafter"/>
</dbReference>
<feature type="compositionally biased region" description="Polar residues" evidence="1">
    <location>
        <begin position="573"/>
        <end position="585"/>
    </location>
</feature>
<protein>
    <submittedName>
        <fullName evidence="3">LADA_0H19460g1_1</fullName>
    </submittedName>
</protein>
<dbReference type="OrthoDB" id="342264at2759"/>
<dbReference type="Pfam" id="PF16771">
    <property type="entry name" value="RTT107_BRCT_6"/>
    <property type="match status" value="1"/>
</dbReference>
<dbReference type="InterPro" id="IPR001357">
    <property type="entry name" value="BRCT_dom"/>
</dbReference>
<feature type="compositionally biased region" description="Low complexity" evidence="1">
    <location>
        <begin position="607"/>
        <end position="620"/>
    </location>
</feature>
<feature type="domain" description="BRCT" evidence="2">
    <location>
        <begin position="71"/>
        <end position="117"/>
    </location>
</feature>
<sequence length="915" mass="102432">MTTASKLFNDLNFVIVVEDESVPWVKTLCERLTSNAAKKYILHKNTPNNANLTSEKLIKQEMLSVFNEDIHVIVSKTADFWFYRVAAFDLLIPVVTPDWVEACISTNRITRASGFSPDPQQVLKGYQIYLSRHSFNTSEYAFYSALINILGGICIDYLSSRASHIVSTDPQDPAITAVANIKNLNIKYVLPTWIVQVFIERQCLEETGHLLSPDDHPADVKLQAQKLWEGVDGEGIIISDKFLRNHKFFLSLDLTLPSQCYKFFVNLIQAAGGQVARHIESSDIRKSAGDCFVGLSIDSEEHTQAIAEKLIIGNVAWVFYMWCCNSFVLPNEKLLLSPLRPRLFQKGELIVGYTAYLGQQRHYIQKLVEALGGVSTTEFTRKNTHLVTCFPSGQKYDAAMRWKDTCTVVNHLWLEDCYRLQRQVPCNDAKYTHIPVSGGLSTRLGQMPMEEHTCEDEDVTDTIIPNDILDNSPGQVSVTPGDSLCENAVDAPSDDSIQLQNHFDEAIGEAGCGKGTEDQVPQGSFLVQQQIDSALDENNDSNKNPGLAQGHSLPEKSIITNELTGDERLPHGSDTNIPHQDMSQLNKNDSLAPLETVLSKETSPDISSSPASQLLSSGNSRRAKEKAALKLHTDMEALNEFEENWKRKRNRSLLPEELHKLKQLKTIEDKVRELLENATYPEKIKGKKSKRPYDIVAVCTGCHEVINDLDLELLRMLGITILKTINAQCNCIIAPKKMRTAKFLTSLSCHPLKYALLPEFISSILSIFHGTTTSEGPLPDLRDFSIPELDFSVLEKTSLPTKVFQRAGITSINLTDDVPGGHEVLSSILKAHGVLQIKVLSKKFTEEDVVVNKSKRKSPTHILIAQKATQAKRFGKMFQNEGESKVLVVEWNWCVKSIFNLEADIEDPEFVVYNN</sequence>
<dbReference type="GO" id="GO:1903775">
    <property type="term" value="P:regulation of DNA double-strand break processing"/>
    <property type="evidence" value="ECO:0007669"/>
    <property type="project" value="EnsemblFungi"/>
</dbReference>
<evidence type="ECO:0000256" key="1">
    <source>
        <dbReference type="SAM" id="MobiDB-lite"/>
    </source>
</evidence>
<feature type="region of interest" description="Disordered" evidence="1">
    <location>
        <begin position="565"/>
        <end position="585"/>
    </location>
</feature>
<keyword evidence="4" id="KW-1185">Reference proteome</keyword>
<dbReference type="Gene3D" id="3.40.50.10190">
    <property type="entry name" value="BRCT domain"/>
    <property type="match status" value="4"/>
</dbReference>
<dbReference type="GO" id="GO:2000001">
    <property type="term" value="P:regulation of DNA damage checkpoint"/>
    <property type="evidence" value="ECO:0007669"/>
    <property type="project" value="EnsemblFungi"/>
</dbReference>
<dbReference type="GO" id="GO:0035361">
    <property type="term" value="C:Cul8-RING ubiquitin ligase complex"/>
    <property type="evidence" value="ECO:0007669"/>
    <property type="project" value="EnsemblFungi"/>
</dbReference>
<organism evidence="3 4">
    <name type="scientific">Lachancea dasiensis</name>
    <dbReference type="NCBI Taxonomy" id="1072105"/>
    <lineage>
        <taxon>Eukaryota</taxon>
        <taxon>Fungi</taxon>
        <taxon>Dikarya</taxon>
        <taxon>Ascomycota</taxon>
        <taxon>Saccharomycotina</taxon>
        <taxon>Saccharomycetes</taxon>
        <taxon>Saccharomycetales</taxon>
        <taxon>Saccharomycetaceae</taxon>
        <taxon>Lachancea</taxon>
    </lineage>
</organism>
<dbReference type="CDD" id="cd00027">
    <property type="entry name" value="BRCT"/>
    <property type="match status" value="1"/>
</dbReference>
<accession>A0A1G4K6A8</accession>
<dbReference type="PANTHER" id="PTHR47667">
    <property type="entry name" value="REGULATOR OF TY1 TRANSPOSITION PROTEIN 107"/>
    <property type="match status" value="1"/>
</dbReference>
<dbReference type="Proteomes" id="UP000190274">
    <property type="component" value="Chromosome H"/>
</dbReference>
<dbReference type="GO" id="GO:0006302">
    <property type="term" value="P:double-strand break repair"/>
    <property type="evidence" value="ECO:0007669"/>
    <property type="project" value="EnsemblFungi"/>
</dbReference>
<reference evidence="3 4" key="1">
    <citation type="submission" date="2016-03" db="EMBL/GenBank/DDBJ databases">
        <authorList>
            <person name="Devillers H."/>
        </authorList>
    </citation>
    <scope>NUCLEOTIDE SEQUENCE [LARGE SCALE GENOMIC DNA]</scope>
    <source>
        <strain evidence="3">CBS 10888</strain>
    </source>
</reference>
<dbReference type="GO" id="GO:0003682">
    <property type="term" value="F:chromatin binding"/>
    <property type="evidence" value="ECO:0007669"/>
    <property type="project" value="EnsemblFungi"/>
</dbReference>
<dbReference type="STRING" id="1266660.A0A1G4K6A8"/>
<feature type="domain" description="BRCT" evidence="2">
    <location>
        <begin position="118"/>
        <end position="211"/>
    </location>
</feature>
<dbReference type="Pfam" id="PF12738">
    <property type="entry name" value="PTCB-BRCT"/>
    <property type="match status" value="1"/>
</dbReference>
<dbReference type="GO" id="GO:0090734">
    <property type="term" value="C:site of DNA damage"/>
    <property type="evidence" value="ECO:0007669"/>
    <property type="project" value="EnsemblFungi"/>
</dbReference>
<dbReference type="GO" id="GO:1990683">
    <property type="term" value="P:DNA double-strand break attachment to nuclear envelope"/>
    <property type="evidence" value="ECO:0007669"/>
    <property type="project" value="EnsemblFungi"/>
</dbReference>
<name>A0A1G4K6A8_9SACH</name>
<dbReference type="PANTHER" id="PTHR47667:SF1">
    <property type="entry name" value="REGULATOR OF TY1 TRANSPOSITION PROTEIN 107"/>
    <property type="match status" value="1"/>
</dbReference>
<dbReference type="GO" id="GO:0010526">
    <property type="term" value="P:transposable element silencing"/>
    <property type="evidence" value="ECO:0007669"/>
    <property type="project" value="EnsemblFungi"/>
</dbReference>
<evidence type="ECO:0000259" key="2">
    <source>
        <dbReference type="PROSITE" id="PS50172"/>
    </source>
</evidence>
<dbReference type="EMBL" id="LT598461">
    <property type="protein sequence ID" value="SCU99388.1"/>
    <property type="molecule type" value="Genomic_DNA"/>
</dbReference>
<evidence type="ECO:0000313" key="3">
    <source>
        <dbReference type="EMBL" id="SCU99388.1"/>
    </source>
</evidence>
<dbReference type="Pfam" id="PF00533">
    <property type="entry name" value="BRCT"/>
    <property type="match status" value="1"/>
</dbReference>
<dbReference type="SUPFAM" id="SSF52113">
    <property type="entry name" value="BRCT domain"/>
    <property type="match status" value="2"/>
</dbReference>
<feature type="domain" description="BRCT" evidence="2">
    <location>
        <begin position="345"/>
        <end position="431"/>
    </location>
</feature>